<dbReference type="InterPro" id="IPR032675">
    <property type="entry name" value="LRR_dom_sf"/>
</dbReference>
<name>A0A8H6I4W2_9AGAR</name>
<dbReference type="EMBL" id="JACGCI010000020">
    <property type="protein sequence ID" value="KAF6757942.1"/>
    <property type="molecule type" value="Genomic_DNA"/>
</dbReference>
<organism evidence="2 3">
    <name type="scientific">Ephemerocybe angulata</name>
    <dbReference type="NCBI Taxonomy" id="980116"/>
    <lineage>
        <taxon>Eukaryota</taxon>
        <taxon>Fungi</taxon>
        <taxon>Dikarya</taxon>
        <taxon>Basidiomycota</taxon>
        <taxon>Agaricomycotina</taxon>
        <taxon>Agaricomycetes</taxon>
        <taxon>Agaricomycetidae</taxon>
        <taxon>Agaricales</taxon>
        <taxon>Agaricineae</taxon>
        <taxon>Psathyrellaceae</taxon>
        <taxon>Ephemerocybe</taxon>
    </lineage>
</organism>
<sequence length="550" mass="62111">MGMPYWKRSLLPLLLVNRSFFNAASGQLWKDMHSFLPFAKLLPSVYGTPILQTRCVNANGQEDIWSRFMLYSSYTSNLVLPYYDLDGKDGPWVSYLLGTASRPKHIFPRLRTLDVYGADLTTCALLPILAGQLRGCQVLNEVGLHLTFVRFAVATLASKAESISTLRIEGPMLPGTMAYIANMCRLRDLIISSKPDPLEMHMKDFLNLKSVPGLKRLALDYVVPTTGNVFTENYAPDIEECLKEDAHLPALEELLVSGDGLTQHMVARDVLLPKTLRRLDLICRETGVRGHLIPFALRVYLERNQNLERLNIKWEYDPRTRYGHAAKNPRVQFFSNNPLYKDMSSQFLPALARQTSLTELKIDGLGCFKDSLTEQICDIIPNFPNLKKLTLRPTFKLYGNSPGFPPFTVLESIANSCPLLEWISMPISWTNPISLPERIPTSPHKLTRLWIGGGHHPEDLRGSIAIGRYLHTLFPRLRHLCDPSGGVHTQYKEDRGGVGVNPNLWDAMDAPAVRSDDPIGRGEYFWKEIEVLVGSYHEARAQAIRELSLQ</sequence>
<comment type="caution">
    <text evidence="2">The sequence shown here is derived from an EMBL/GenBank/DDBJ whole genome shotgun (WGS) entry which is preliminary data.</text>
</comment>
<proteinExistence type="predicted"/>
<keyword evidence="3" id="KW-1185">Reference proteome</keyword>
<evidence type="ECO:0000256" key="1">
    <source>
        <dbReference type="SAM" id="SignalP"/>
    </source>
</evidence>
<evidence type="ECO:0000313" key="2">
    <source>
        <dbReference type="EMBL" id="KAF6757942.1"/>
    </source>
</evidence>
<keyword evidence="1" id="KW-0732">Signal</keyword>
<evidence type="ECO:0000313" key="3">
    <source>
        <dbReference type="Proteomes" id="UP000521943"/>
    </source>
</evidence>
<dbReference type="OrthoDB" id="2631350at2759"/>
<reference evidence="2 3" key="1">
    <citation type="submission" date="2020-07" db="EMBL/GenBank/DDBJ databases">
        <title>Comparative genomics of pyrophilous fungi reveals a link between fire events and developmental genes.</title>
        <authorList>
            <consortium name="DOE Joint Genome Institute"/>
            <person name="Steindorff A.S."/>
            <person name="Carver A."/>
            <person name="Calhoun S."/>
            <person name="Stillman K."/>
            <person name="Liu H."/>
            <person name="Lipzen A."/>
            <person name="Pangilinan J."/>
            <person name="Labutti K."/>
            <person name="Bruns T.D."/>
            <person name="Grigoriev I.V."/>
        </authorList>
    </citation>
    <scope>NUCLEOTIDE SEQUENCE [LARGE SCALE GENOMIC DNA]</scope>
    <source>
        <strain evidence="2 3">CBS 144469</strain>
    </source>
</reference>
<feature type="chain" id="PRO_5034318733" evidence="1">
    <location>
        <begin position="27"/>
        <end position="550"/>
    </location>
</feature>
<dbReference type="SUPFAM" id="SSF52047">
    <property type="entry name" value="RNI-like"/>
    <property type="match status" value="1"/>
</dbReference>
<accession>A0A8H6I4W2</accession>
<dbReference type="Gene3D" id="3.80.10.10">
    <property type="entry name" value="Ribonuclease Inhibitor"/>
    <property type="match status" value="1"/>
</dbReference>
<protein>
    <submittedName>
        <fullName evidence="2">Uncharacterized protein</fullName>
    </submittedName>
</protein>
<dbReference type="AlphaFoldDB" id="A0A8H6I4W2"/>
<dbReference type="Proteomes" id="UP000521943">
    <property type="component" value="Unassembled WGS sequence"/>
</dbReference>
<feature type="signal peptide" evidence="1">
    <location>
        <begin position="1"/>
        <end position="26"/>
    </location>
</feature>
<gene>
    <name evidence="2" type="ORF">DFP72DRAFT_209482</name>
</gene>